<dbReference type="Proteomes" id="UP001239167">
    <property type="component" value="Unassembled WGS sequence"/>
</dbReference>
<keyword evidence="4" id="KW-0812">Transmembrane</keyword>
<evidence type="ECO:0000313" key="7">
    <source>
        <dbReference type="EMBL" id="MDQ0204792.1"/>
    </source>
</evidence>
<accession>A0ABT9YC47</accession>
<reference evidence="7 8" key="1">
    <citation type="submission" date="2023-07" db="EMBL/GenBank/DDBJ databases">
        <title>Genomic Encyclopedia of Type Strains, Phase IV (KMG-IV): sequencing the most valuable type-strain genomes for metagenomic binning, comparative biology and taxonomic classification.</title>
        <authorList>
            <person name="Goeker M."/>
        </authorList>
    </citation>
    <scope>NUCLEOTIDE SEQUENCE [LARGE SCALE GENOMIC DNA]</scope>
    <source>
        <strain evidence="7 8">DSM 16980</strain>
    </source>
</reference>
<keyword evidence="2 7" id="KW-0238">DNA-binding</keyword>
<feature type="transmembrane region" description="Helical" evidence="4">
    <location>
        <begin position="243"/>
        <end position="264"/>
    </location>
</feature>
<keyword evidence="3" id="KW-0804">Transcription</keyword>
<dbReference type="InterPro" id="IPR009057">
    <property type="entry name" value="Homeodomain-like_sf"/>
</dbReference>
<evidence type="ECO:0000313" key="8">
    <source>
        <dbReference type="Proteomes" id="UP001239167"/>
    </source>
</evidence>
<evidence type="ECO:0000256" key="4">
    <source>
        <dbReference type="SAM" id="Phobius"/>
    </source>
</evidence>
<protein>
    <submittedName>
        <fullName evidence="7">DNA-binding MurR/RpiR family transcriptional regulator</fullName>
    </submittedName>
</protein>
<dbReference type="InterPro" id="IPR047640">
    <property type="entry name" value="RpiR-like"/>
</dbReference>
<dbReference type="SUPFAM" id="SSF53697">
    <property type="entry name" value="SIS domain"/>
    <property type="match status" value="1"/>
</dbReference>
<dbReference type="InterPro" id="IPR001347">
    <property type="entry name" value="SIS_dom"/>
</dbReference>
<organism evidence="7 8">
    <name type="scientific">Pectinatus haikarae</name>
    <dbReference type="NCBI Taxonomy" id="349096"/>
    <lineage>
        <taxon>Bacteria</taxon>
        <taxon>Bacillati</taxon>
        <taxon>Bacillota</taxon>
        <taxon>Negativicutes</taxon>
        <taxon>Selenomonadales</taxon>
        <taxon>Selenomonadaceae</taxon>
        <taxon>Pectinatus</taxon>
    </lineage>
</organism>
<name>A0ABT9YC47_9FIRM</name>
<dbReference type="EMBL" id="JAUSUE010000021">
    <property type="protein sequence ID" value="MDQ0204792.1"/>
    <property type="molecule type" value="Genomic_DNA"/>
</dbReference>
<dbReference type="InterPro" id="IPR000281">
    <property type="entry name" value="HTH_RpiR"/>
</dbReference>
<dbReference type="Pfam" id="PF01380">
    <property type="entry name" value="SIS"/>
    <property type="match status" value="1"/>
</dbReference>
<keyword evidence="4" id="KW-1133">Transmembrane helix</keyword>
<dbReference type="CDD" id="cd05013">
    <property type="entry name" value="SIS_RpiR"/>
    <property type="match status" value="1"/>
</dbReference>
<comment type="caution">
    <text evidence="7">The sequence shown here is derived from an EMBL/GenBank/DDBJ whole genome shotgun (WGS) entry which is preliminary data.</text>
</comment>
<keyword evidence="4" id="KW-0472">Membrane</keyword>
<keyword evidence="1" id="KW-0805">Transcription regulation</keyword>
<dbReference type="Pfam" id="PF01418">
    <property type="entry name" value="HTH_6"/>
    <property type="match status" value="1"/>
</dbReference>
<keyword evidence="8" id="KW-1185">Reference proteome</keyword>
<dbReference type="PANTHER" id="PTHR30514">
    <property type="entry name" value="GLUCOKINASE"/>
    <property type="match status" value="1"/>
</dbReference>
<dbReference type="InterPro" id="IPR046348">
    <property type="entry name" value="SIS_dom_sf"/>
</dbReference>
<evidence type="ECO:0000256" key="3">
    <source>
        <dbReference type="ARBA" id="ARBA00023163"/>
    </source>
</evidence>
<feature type="domain" description="SIS" evidence="6">
    <location>
        <begin position="127"/>
        <end position="269"/>
    </location>
</feature>
<dbReference type="Gene3D" id="3.40.50.10490">
    <property type="entry name" value="Glucose-6-phosphate isomerase like protein, domain 1"/>
    <property type="match status" value="1"/>
</dbReference>
<evidence type="ECO:0000259" key="5">
    <source>
        <dbReference type="PROSITE" id="PS51071"/>
    </source>
</evidence>
<evidence type="ECO:0000256" key="2">
    <source>
        <dbReference type="ARBA" id="ARBA00023125"/>
    </source>
</evidence>
<dbReference type="PANTHER" id="PTHR30514:SF1">
    <property type="entry name" value="HTH-TYPE TRANSCRIPTIONAL REGULATOR HEXR-RELATED"/>
    <property type="match status" value="1"/>
</dbReference>
<sequence length="286" mass="31739">MSEKKDFNVIDKITSCYSDFFDAEKRVADYIMAHSDTVINMTVAELAEVSASSKATVVRVCKKCGCEGFYHLKIKMAKEMVNHDDVKVSNNIDINNLEQSLQNILANKYEELKQTILNIKVKDLDNIINCIKNANMILFAAQGNTIPIALDGAYKFTELGITSFSSTIWEHQLVIAHRLKKTDVVIAISASGESKNLLSIIDVAAKQKATVVAITNSATSSLASKADYHINTISRERLFFPEFSFALTRLAAMAVIEILFFLLAGSKADSHNYIDVHEQSMADDKI</sequence>
<evidence type="ECO:0000259" key="6">
    <source>
        <dbReference type="PROSITE" id="PS51464"/>
    </source>
</evidence>
<dbReference type="RefSeq" id="WP_196605653.1">
    <property type="nucleotide sequence ID" value="NZ_CP116940.1"/>
</dbReference>
<dbReference type="InterPro" id="IPR035472">
    <property type="entry name" value="RpiR-like_SIS"/>
</dbReference>
<feature type="domain" description="HTH rpiR-type" evidence="5">
    <location>
        <begin position="7"/>
        <end position="83"/>
    </location>
</feature>
<evidence type="ECO:0000256" key="1">
    <source>
        <dbReference type="ARBA" id="ARBA00023015"/>
    </source>
</evidence>
<dbReference type="SUPFAM" id="SSF46689">
    <property type="entry name" value="Homeodomain-like"/>
    <property type="match status" value="1"/>
</dbReference>
<dbReference type="PROSITE" id="PS51464">
    <property type="entry name" value="SIS"/>
    <property type="match status" value="1"/>
</dbReference>
<dbReference type="PROSITE" id="PS51071">
    <property type="entry name" value="HTH_RPIR"/>
    <property type="match status" value="1"/>
</dbReference>
<gene>
    <name evidence="7" type="ORF">J2S01_002525</name>
</gene>
<proteinExistence type="predicted"/>
<dbReference type="GO" id="GO:0003677">
    <property type="term" value="F:DNA binding"/>
    <property type="evidence" value="ECO:0007669"/>
    <property type="project" value="UniProtKB-KW"/>
</dbReference>
<dbReference type="Gene3D" id="1.10.10.10">
    <property type="entry name" value="Winged helix-like DNA-binding domain superfamily/Winged helix DNA-binding domain"/>
    <property type="match status" value="1"/>
</dbReference>
<dbReference type="InterPro" id="IPR036388">
    <property type="entry name" value="WH-like_DNA-bd_sf"/>
</dbReference>